<dbReference type="GO" id="GO:0005886">
    <property type="term" value="C:plasma membrane"/>
    <property type="evidence" value="ECO:0007669"/>
    <property type="project" value="TreeGrafter"/>
</dbReference>
<evidence type="ECO:0000256" key="5">
    <source>
        <dbReference type="ARBA" id="ARBA00022840"/>
    </source>
</evidence>
<accession>A0AAD9WVV6</accession>
<dbReference type="AlphaFoldDB" id="A0AAD9WVV6"/>
<sequence>MSNDDIFNATDPVEFQKAVNQSFTQLIANATSSALKLRKARFKLYLPKCSARFEQYQFWESPVAAQVPVSPVEAPPHAEDLGRTNRKKNRASIAIGISVLAVMVVVLLIGSLICHIRRRNKRHRAEEDSNSQEIRLILMREDRIGNDHPYDILQGQNQMESQELALYSLDLTLEATRHFSDENKLGEGGFGPVYKVTI</sequence>
<dbReference type="PANTHER" id="PTHR27002">
    <property type="entry name" value="RECEPTOR-LIKE SERINE/THREONINE-PROTEIN KINASE SD1-8"/>
    <property type="match status" value="1"/>
</dbReference>
<keyword evidence="5" id="KW-0067">ATP-binding</keyword>
<feature type="transmembrane region" description="Helical" evidence="6">
    <location>
        <begin position="91"/>
        <end position="114"/>
    </location>
</feature>
<dbReference type="PANTHER" id="PTHR27002:SF814">
    <property type="entry name" value="CYSTEINE-RICH RECEPTOR-LIKE PROTEIN KINASE 10"/>
    <property type="match status" value="1"/>
</dbReference>
<dbReference type="Gene3D" id="3.30.200.20">
    <property type="entry name" value="Phosphorylase Kinase, domain 1"/>
    <property type="match status" value="1"/>
</dbReference>
<keyword evidence="1" id="KW-0723">Serine/threonine-protein kinase</keyword>
<name>A0AAD9WVV6_9ROSI</name>
<gene>
    <name evidence="7" type="ORF">Ddye_019582</name>
</gene>
<evidence type="ECO:0000256" key="2">
    <source>
        <dbReference type="ARBA" id="ARBA00022679"/>
    </source>
</evidence>
<evidence type="ECO:0000313" key="8">
    <source>
        <dbReference type="Proteomes" id="UP001280121"/>
    </source>
</evidence>
<dbReference type="Proteomes" id="UP001280121">
    <property type="component" value="Unassembled WGS sequence"/>
</dbReference>
<keyword evidence="3" id="KW-0547">Nucleotide-binding</keyword>
<evidence type="ECO:0000313" key="7">
    <source>
        <dbReference type="EMBL" id="KAK2644387.1"/>
    </source>
</evidence>
<proteinExistence type="predicted"/>
<keyword evidence="6" id="KW-1133">Transmembrane helix</keyword>
<keyword evidence="4" id="KW-0418">Kinase</keyword>
<dbReference type="GO" id="GO:0005524">
    <property type="term" value="F:ATP binding"/>
    <property type="evidence" value="ECO:0007669"/>
    <property type="project" value="UniProtKB-KW"/>
</dbReference>
<evidence type="ECO:0000256" key="1">
    <source>
        <dbReference type="ARBA" id="ARBA00022527"/>
    </source>
</evidence>
<keyword evidence="6" id="KW-0812">Transmembrane</keyword>
<evidence type="ECO:0000256" key="4">
    <source>
        <dbReference type="ARBA" id="ARBA00022777"/>
    </source>
</evidence>
<dbReference type="EMBL" id="JANJYI010000006">
    <property type="protein sequence ID" value="KAK2644387.1"/>
    <property type="molecule type" value="Genomic_DNA"/>
</dbReference>
<keyword evidence="8" id="KW-1185">Reference proteome</keyword>
<keyword evidence="6" id="KW-0472">Membrane</keyword>
<keyword evidence="2" id="KW-0808">Transferase</keyword>
<comment type="caution">
    <text evidence="7">The sequence shown here is derived from an EMBL/GenBank/DDBJ whole genome shotgun (WGS) entry which is preliminary data.</text>
</comment>
<evidence type="ECO:0000256" key="6">
    <source>
        <dbReference type="SAM" id="Phobius"/>
    </source>
</evidence>
<evidence type="ECO:0000256" key="3">
    <source>
        <dbReference type="ARBA" id="ARBA00022741"/>
    </source>
</evidence>
<reference evidence="7" key="1">
    <citation type="journal article" date="2023" name="Plant J.">
        <title>Genome sequences and population genomics provide insights into the demographic history, inbreeding, and mutation load of two 'living fossil' tree species of Dipteronia.</title>
        <authorList>
            <person name="Feng Y."/>
            <person name="Comes H.P."/>
            <person name="Chen J."/>
            <person name="Zhu S."/>
            <person name="Lu R."/>
            <person name="Zhang X."/>
            <person name="Li P."/>
            <person name="Qiu J."/>
            <person name="Olsen K.M."/>
            <person name="Qiu Y."/>
        </authorList>
    </citation>
    <scope>NUCLEOTIDE SEQUENCE</scope>
    <source>
        <strain evidence="7">KIB01</strain>
    </source>
</reference>
<dbReference type="GO" id="GO:0004674">
    <property type="term" value="F:protein serine/threonine kinase activity"/>
    <property type="evidence" value="ECO:0007669"/>
    <property type="project" value="UniProtKB-KW"/>
</dbReference>
<protein>
    <submittedName>
        <fullName evidence="7">Uncharacterized protein</fullName>
    </submittedName>
</protein>
<organism evidence="7 8">
    <name type="scientific">Dipteronia dyeriana</name>
    <dbReference type="NCBI Taxonomy" id="168575"/>
    <lineage>
        <taxon>Eukaryota</taxon>
        <taxon>Viridiplantae</taxon>
        <taxon>Streptophyta</taxon>
        <taxon>Embryophyta</taxon>
        <taxon>Tracheophyta</taxon>
        <taxon>Spermatophyta</taxon>
        <taxon>Magnoliopsida</taxon>
        <taxon>eudicotyledons</taxon>
        <taxon>Gunneridae</taxon>
        <taxon>Pentapetalae</taxon>
        <taxon>rosids</taxon>
        <taxon>malvids</taxon>
        <taxon>Sapindales</taxon>
        <taxon>Sapindaceae</taxon>
        <taxon>Hippocastanoideae</taxon>
        <taxon>Acereae</taxon>
        <taxon>Dipteronia</taxon>
    </lineage>
</organism>